<dbReference type="Proteomes" id="UP000248924">
    <property type="component" value="Unassembled WGS sequence"/>
</dbReference>
<dbReference type="CDD" id="cd04780">
    <property type="entry name" value="HTH_MerR-like_sg5"/>
    <property type="match status" value="1"/>
</dbReference>
<dbReference type="PRINTS" id="PR00040">
    <property type="entry name" value="HTHMERR"/>
</dbReference>
<dbReference type="GO" id="GO:0003677">
    <property type="term" value="F:DNA binding"/>
    <property type="evidence" value="ECO:0007669"/>
    <property type="project" value="UniProtKB-KW"/>
</dbReference>
<dbReference type="GO" id="GO:0003700">
    <property type="term" value="F:DNA-binding transcription factor activity"/>
    <property type="evidence" value="ECO:0007669"/>
    <property type="project" value="InterPro"/>
</dbReference>
<keyword evidence="1" id="KW-0238">DNA-binding</keyword>
<dbReference type="InterPro" id="IPR009061">
    <property type="entry name" value="DNA-bd_dom_put_sf"/>
</dbReference>
<feature type="region of interest" description="Disordered" evidence="2">
    <location>
        <begin position="217"/>
        <end position="253"/>
    </location>
</feature>
<evidence type="ECO:0000256" key="1">
    <source>
        <dbReference type="ARBA" id="ARBA00023125"/>
    </source>
</evidence>
<dbReference type="Pfam" id="PF13411">
    <property type="entry name" value="MerR_1"/>
    <property type="match status" value="1"/>
</dbReference>
<dbReference type="Gene3D" id="1.10.1660.10">
    <property type="match status" value="1"/>
</dbReference>
<evidence type="ECO:0000259" key="3">
    <source>
        <dbReference type="PROSITE" id="PS50937"/>
    </source>
</evidence>
<dbReference type="AlphaFoldDB" id="A0A2W2EIH6"/>
<dbReference type="InterPro" id="IPR000551">
    <property type="entry name" value="MerR-type_HTH_dom"/>
</dbReference>
<feature type="domain" description="HTH merR-type" evidence="3">
    <location>
        <begin position="11"/>
        <end position="79"/>
    </location>
</feature>
<dbReference type="EMBL" id="POTY01000100">
    <property type="protein sequence ID" value="PZG16709.1"/>
    <property type="molecule type" value="Genomic_DNA"/>
</dbReference>
<dbReference type="PANTHER" id="PTHR30204:SF98">
    <property type="entry name" value="HTH-TYPE TRANSCRIPTIONAL REGULATOR ADHR"/>
    <property type="match status" value="1"/>
</dbReference>
<comment type="caution">
    <text evidence="4">The sequence shown here is derived from an EMBL/GenBank/DDBJ whole genome shotgun (WGS) entry which is preliminary data.</text>
</comment>
<evidence type="ECO:0000256" key="2">
    <source>
        <dbReference type="SAM" id="MobiDB-lite"/>
    </source>
</evidence>
<name>A0A2W2EIH6_9ACTN</name>
<gene>
    <name evidence="4" type="ORF">C1I95_16915</name>
</gene>
<reference evidence="4 5" key="1">
    <citation type="submission" date="2018-01" db="EMBL/GenBank/DDBJ databases">
        <title>Draft genome sequence of Jishengella sp. NA12.</title>
        <authorList>
            <person name="Sahin N."/>
            <person name="Ay H."/>
            <person name="Saygin H."/>
        </authorList>
    </citation>
    <scope>NUCLEOTIDE SEQUENCE [LARGE SCALE GENOMIC DNA]</scope>
    <source>
        <strain evidence="4 5">NA12</strain>
    </source>
</reference>
<dbReference type="PROSITE" id="PS50937">
    <property type="entry name" value="HTH_MERR_2"/>
    <property type="match status" value="1"/>
</dbReference>
<proteinExistence type="predicted"/>
<evidence type="ECO:0000313" key="5">
    <source>
        <dbReference type="Proteomes" id="UP000248924"/>
    </source>
</evidence>
<dbReference type="PANTHER" id="PTHR30204">
    <property type="entry name" value="REDOX-CYCLING DRUG-SENSING TRANSCRIPTIONAL ACTIVATOR SOXR"/>
    <property type="match status" value="1"/>
</dbReference>
<sequence length="253" mass="27155">MTRDQGAPSVRIAELSSRSGISIPSIKFYLREGLLAPGEATGRNQAAYTDEHLHRLRLIRALIDVGGLSIAAARDVLAAIDEPDVTGHELLGAASYAVAGSPRRDPDSPAWQAARAEVVELARRRGWLVPDHAPQFDVAADAVAALRTLGQDDIVAMLPRYADTMEQIAGQEVDLVVARGERMRMVEGVVTSTVLGEIVLNALRRLAQEDASARRLIPRDEWPQVPGRDPGCDLPPGTSKAAKVAGSADRPPR</sequence>
<dbReference type="SUPFAM" id="SSF46955">
    <property type="entry name" value="Putative DNA-binding domain"/>
    <property type="match status" value="1"/>
</dbReference>
<organism evidence="4 5">
    <name type="scientific">Micromonospora craterilacus</name>
    <dbReference type="NCBI Taxonomy" id="1655439"/>
    <lineage>
        <taxon>Bacteria</taxon>
        <taxon>Bacillati</taxon>
        <taxon>Actinomycetota</taxon>
        <taxon>Actinomycetes</taxon>
        <taxon>Micromonosporales</taxon>
        <taxon>Micromonosporaceae</taxon>
        <taxon>Micromonospora</taxon>
    </lineage>
</organism>
<keyword evidence="5" id="KW-1185">Reference proteome</keyword>
<protein>
    <submittedName>
        <fullName evidence="4">MerR family transcriptional regulator</fullName>
    </submittedName>
</protein>
<dbReference type="InterPro" id="IPR047057">
    <property type="entry name" value="MerR_fam"/>
</dbReference>
<dbReference type="SMART" id="SM00422">
    <property type="entry name" value="HTH_MERR"/>
    <property type="match status" value="1"/>
</dbReference>
<accession>A0A2W2EIH6</accession>
<evidence type="ECO:0000313" key="4">
    <source>
        <dbReference type="EMBL" id="PZG16709.1"/>
    </source>
</evidence>